<keyword evidence="2" id="KW-0812">Transmembrane</keyword>
<dbReference type="Proteomes" id="UP001230156">
    <property type="component" value="Unassembled WGS sequence"/>
</dbReference>
<evidence type="ECO:0000313" key="4">
    <source>
        <dbReference type="Proteomes" id="UP001230156"/>
    </source>
</evidence>
<accession>A0ABU0YJT8</accession>
<evidence type="ECO:0000256" key="1">
    <source>
        <dbReference type="SAM" id="MobiDB-lite"/>
    </source>
</evidence>
<gene>
    <name evidence="3" type="ORF">Q8A70_09915</name>
</gene>
<dbReference type="InterPro" id="IPR007462">
    <property type="entry name" value="COV1-like"/>
</dbReference>
<sequence length="245" mass="26777">MPSPTAPESSRPESARSGSGRIGLGARFRTYFLAGILATAPVCLTVYIAWRFITWVDEGVFALLPPEYNPETYLPFSIPGIGLIIALVGVTLIGAITAGLLGRLLRQLMEAVVNRLPIIRTIYNLIKQVTETALANRAQAFRECALVEYPRKGSWTVGFITGKTAPEFDTLTGEEMVNVFVPTTPNPTSGFLMFIPRREVHILDMSVEDALKLVISLGLVLPPAPLPKPDQPERSVLTTESRSNK</sequence>
<feature type="transmembrane region" description="Helical" evidence="2">
    <location>
        <begin position="73"/>
        <end position="101"/>
    </location>
</feature>
<comment type="caution">
    <text evidence="3">The sequence shown here is derived from an EMBL/GenBank/DDBJ whole genome shotgun (WGS) entry which is preliminary data.</text>
</comment>
<reference evidence="4" key="1">
    <citation type="submission" date="2023-08" db="EMBL/GenBank/DDBJ databases">
        <title>Rhodospirillaceae gen. nov., a novel taxon isolated from the Yangtze River Yuezi River estuary sludge.</title>
        <authorList>
            <person name="Ruan L."/>
        </authorList>
    </citation>
    <scope>NUCLEOTIDE SEQUENCE [LARGE SCALE GENOMIC DNA]</scope>
    <source>
        <strain evidence="4">R-7</strain>
    </source>
</reference>
<keyword evidence="2" id="KW-0472">Membrane</keyword>
<dbReference type="PANTHER" id="PTHR31876:SF26">
    <property type="entry name" value="PROTEIN LIKE COV 2"/>
    <property type="match status" value="1"/>
</dbReference>
<keyword evidence="2" id="KW-1133">Transmembrane helix</keyword>
<dbReference type="RefSeq" id="WP_379955428.1">
    <property type="nucleotide sequence ID" value="NZ_JAUYVI010000003.1"/>
</dbReference>
<feature type="compositionally biased region" description="Polar residues" evidence="1">
    <location>
        <begin position="236"/>
        <end position="245"/>
    </location>
</feature>
<evidence type="ECO:0000256" key="2">
    <source>
        <dbReference type="SAM" id="Phobius"/>
    </source>
</evidence>
<dbReference type="Pfam" id="PF04367">
    <property type="entry name" value="DUF502"/>
    <property type="match status" value="1"/>
</dbReference>
<keyword evidence="4" id="KW-1185">Reference proteome</keyword>
<proteinExistence type="predicted"/>
<name>A0ABU0YJT8_9PROT</name>
<feature type="transmembrane region" description="Helical" evidence="2">
    <location>
        <begin position="31"/>
        <end position="53"/>
    </location>
</feature>
<evidence type="ECO:0000313" key="3">
    <source>
        <dbReference type="EMBL" id="MDQ7247983.1"/>
    </source>
</evidence>
<organism evidence="3 4">
    <name type="scientific">Dongia sedimenti</name>
    <dbReference type="NCBI Taxonomy" id="3064282"/>
    <lineage>
        <taxon>Bacteria</taxon>
        <taxon>Pseudomonadati</taxon>
        <taxon>Pseudomonadota</taxon>
        <taxon>Alphaproteobacteria</taxon>
        <taxon>Rhodospirillales</taxon>
        <taxon>Dongiaceae</taxon>
        <taxon>Dongia</taxon>
    </lineage>
</organism>
<dbReference type="EMBL" id="JAUYVI010000003">
    <property type="protein sequence ID" value="MDQ7247983.1"/>
    <property type="molecule type" value="Genomic_DNA"/>
</dbReference>
<feature type="region of interest" description="Disordered" evidence="1">
    <location>
        <begin position="226"/>
        <end position="245"/>
    </location>
</feature>
<dbReference type="PANTHER" id="PTHR31876">
    <property type="entry name" value="COV-LIKE PROTEIN 1"/>
    <property type="match status" value="1"/>
</dbReference>
<protein>
    <submittedName>
        <fullName evidence="3">DUF502 domain-containing protein</fullName>
    </submittedName>
</protein>